<sequence>MAQSFAPDPSGLGTPAVVARALEQWRCWAVMVQQSYCGSHSQDRILGPSSDCQLLLVLGHGSLRHGGGSSVQLCCLWRSSNSLKNISYSLKSKGVCVWDSLREKTFLHYLANRQTERV</sequence>
<proteinExistence type="predicted"/>
<reference evidence="1" key="1">
    <citation type="submission" date="2020-06" db="EMBL/GenBank/DDBJ databases">
        <authorList>
            <person name="Li T."/>
            <person name="Hu X."/>
            <person name="Zhang T."/>
            <person name="Song X."/>
            <person name="Zhang H."/>
            <person name="Dai N."/>
            <person name="Sheng W."/>
            <person name="Hou X."/>
            <person name="Wei L."/>
        </authorList>
    </citation>
    <scope>NUCLEOTIDE SEQUENCE</scope>
    <source>
        <strain evidence="1">G02</strain>
        <tissue evidence="1">Leaf</tissue>
    </source>
</reference>
<dbReference type="EMBL" id="JACGWJ010000014">
    <property type="protein sequence ID" value="KAL0373871.1"/>
    <property type="molecule type" value="Genomic_DNA"/>
</dbReference>
<reference evidence="1" key="2">
    <citation type="journal article" date="2024" name="Plant">
        <title>Genomic evolution and insights into agronomic trait innovations of Sesamum species.</title>
        <authorList>
            <person name="Miao H."/>
            <person name="Wang L."/>
            <person name="Qu L."/>
            <person name="Liu H."/>
            <person name="Sun Y."/>
            <person name="Le M."/>
            <person name="Wang Q."/>
            <person name="Wei S."/>
            <person name="Zheng Y."/>
            <person name="Lin W."/>
            <person name="Duan Y."/>
            <person name="Cao H."/>
            <person name="Xiong S."/>
            <person name="Wang X."/>
            <person name="Wei L."/>
            <person name="Li C."/>
            <person name="Ma Q."/>
            <person name="Ju M."/>
            <person name="Zhao R."/>
            <person name="Li G."/>
            <person name="Mu C."/>
            <person name="Tian Q."/>
            <person name="Mei H."/>
            <person name="Zhang T."/>
            <person name="Gao T."/>
            <person name="Zhang H."/>
        </authorList>
    </citation>
    <scope>NUCLEOTIDE SEQUENCE</scope>
    <source>
        <strain evidence="1">G02</strain>
    </source>
</reference>
<organism evidence="1">
    <name type="scientific">Sesamum radiatum</name>
    <name type="common">Black benniseed</name>
    <dbReference type="NCBI Taxonomy" id="300843"/>
    <lineage>
        <taxon>Eukaryota</taxon>
        <taxon>Viridiplantae</taxon>
        <taxon>Streptophyta</taxon>
        <taxon>Embryophyta</taxon>
        <taxon>Tracheophyta</taxon>
        <taxon>Spermatophyta</taxon>
        <taxon>Magnoliopsida</taxon>
        <taxon>eudicotyledons</taxon>
        <taxon>Gunneridae</taxon>
        <taxon>Pentapetalae</taxon>
        <taxon>asterids</taxon>
        <taxon>lamiids</taxon>
        <taxon>Lamiales</taxon>
        <taxon>Pedaliaceae</taxon>
        <taxon>Sesamum</taxon>
    </lineage>
</organism>
<protein>
    <submittedName>
        <fullName evidence="1">Uncharacterized protein</fullName>
    </submittedName>
</protein>
<evidence type="ECO:0000313" key="1">
    <source>
        <dbReference type="EMBL" id="KAL0373871.1"/>
    </source>
</evidence>
<name>A0AAW2R2J6_SESRA</name>
<dbReference type="AlphaFoldDB" id="A0AAW2R2J6"/>
<comment type="caution">
    <text evidence="1">The sequence shown here is derived from an EMBL/GenBank/DDBJ whole genome shotgun (WGS) entry which is preliminary data.</text>
</comment>
<accession>A0AAW2R2J6</accession>
<gene>
    <name evidence="1" type="ORF">Sradi_3302800</name>
</gene>